<name>A0A7X8XZ59_9BACT</name>
<keyword evidence="2" id="KW-1185">Reference proteome</keyword>
<organism evidence="1 2">
    <name type="scientific">Flammeovirga agarivorans</name>
    <dbReference type="NCBI Taxonomy" id="2726742"/>
    <lineage>
        <taxon>Bacteria</taxon>
        <taxon>Pseudomonadati</taxon>
        <taxon>Bacteroidota</taxon>
        <taxon>Cytophagia</taxon>
        <taxon>Cytophagales</taxon>
        <taxon>Flammeovirgaceae</taxon>
        <taxon>Flammeovirga</taxon>
    </lineage>
</organism>
<dbReference type="AlphaFoldDB" id="A0A7X8XZ59"/>
<reference evidence="1 2" key="1">
    <citation type="submission" date="2020-04" db="EMBL/GenBank/DDBJ databases">
        <title>Flammeovirga sp. SR4, a novel species isolated from seawater.</title>
        <authorList>
            <person name="Wang X."/>
        </authorList>
    </citation>
    <scope>NUCLEOTIDE SEQUENCE [LARGE SCALE GENOMIC DNA]</scope>
    <source>
        <strain evidence="1 2">SR4</strain>
    </source>
</reference>
<proteinExistence type="predicted"/>
<accession>A0A7X8XZ59</accession>
<evidence type="ECO:0000313" key="1">
    <source>
        <dbReference type="EMBL" id="NLR94847.1"/>
    </source>
</evidence>
<dbReference type="Proteomes" id="UP000585050">
    <property type="component" value="Unassembled WGS sequence"/>
</dbReference>
<protein>
    <submittedName>
        <fullName evidence="1">Uncharacterized protein</fullName>
    </submittedName>
</protein>
<sequence>MSAKAYTKTDQVIRTVFQAHPHIFLAEDLNREIENIKTPLYDYYKGLGILVSEGSIVYNNGELSFNSAKLWVQGVYIALAEDSNISVGSDDVYISLEVTRFNFESEAYKNVADPRELTGVNLPDVGYKKTCEVDVATSVTVGVGELPSGAFGTYLIKDRKPCFHSLEELSLFAKVNDLHTNLSSVNSEVSSIENRVKTNELNISDLTDISSSLSDRLKTAEDKNTSQDSAIGSAVDRVSSLERYAETLTEHINSLEETSVKKSDIPDAGGKLVTSVAGKVVATDFSISHTGSLSTNSTRIPTSRLVSEKIDEVYNSLNSNKLNKSAIGKNWSFMGTDASGNPKNSGYSPSSYIGSSSRSTDLATASGVWSAIANNKIVDSNWTSFSNSAVLSNATVDLTGLKYRKYGIFILLRGRIKVSGNFLQPLVAGEALFKIPGGSSDVLGKVVLPGTSVGDSSGSYSTTLEVDGAPLVSNHHNALYRYKNTIYSRLNVVPTKYIYVETILIV</sequence>
<gene>
    <name evidence="1" type="ORF">HGP29_26820</name>
</gene>
<comment type="caution">
    <text evidence="1">The sequence shown here is derived from an EMBL/GenBank/DDBJ whole genome shotgun (WGS) entry which is preliminary data.</text>
</comment>
<dbReference type="RefSeq" id="WP_168885556.1">
    <property type="nucleotide sequence ID" value="NZ_JABAIL010000016.1"/>
</dbReference>
<dbReference type="EMBL" id="JABAIL010000016">
    <property type="protein sequence ID" value="NLR94847.1"/>
    <property type="molecule type" value="Genomic_DNA"/>
</dbReference>
<evidence type="ECO:0000313" key="2">
    <source>
        <dbReference type="Proteomes" id="UP000585050"/>
    </source>
</evidence>